<proteinExistence type="predicted"/>
<gene>
    <name evidence="2" type="ORF">C2845_PM14G20210</name>
</gene>
<dbReference type="AlphaFoldDB" id="A0A3L6PMP0"/>
<organism evidence="2 3">
    <name type="scientific">Panicum miliaceum</name>
    <name type="common">Proso millet</name>
    <name type="synonym">Broomcorn millet</name>
    <dbReference type="NCBI Taxonomy" id="4540"/>
    <lineage>
        <taxon>Eukaryota</taxon>
        <taxon>Viridiplantae</taxon>
        <taxon>Streptophyta</taxon>
        <taxon>Embryophyta</taxon>
        <taxon>Tracheophyta</taxon>
        <taxon>Spermatophyta</taxon>
        <taxon>Magnoliopsida</taxon>
        <taxon>Liliopsida</taxon>
        <taxon>Poales</taxon>
        <taxon>Poaceae</taxon>
        <taxon>PACMAD clade</taxon>
        <taxon>Panicoideae</taxon>
        <taxon>Panicodae</taxon>
        <taxon>Paniceae</taxon>
        <taxon>Panicinae</taxon>
        <taxon>Panicum</taxon>
        <taxon>Panicum sect. Panicum</taxon>
    </lineage>
</organism>
<accession>A0A3L6PMP0</accession>
<keyword evidence="3" id="KW-1185">Reference proteome</keyword>
<dbReference type="EMBL" id="PQIB02000016">
    <property type="protein sequence ID" value="RLM60469.1"/>
    <property type="molecule type" value="Genomic_DNA"/>
</dbReference>
<reference evidence="3" key="1">
    <citation type="journal article" date="2019" name="Nat. Commun.">
        <title>The genome of broomcorn millet.</title>
        <authorList>
            <person name="Zou C."/>
            <person name="Miki D."/>
            <person name="Li D."/>
            <person name="Tang Q."/>
            <person name="Xiao L."/>
            <person name="Rajput S."/>
            <person name="Deng P."/>
            <person name="Jia W."/>
            <person name="Huang R."/>
            <person name="Zhang M."/>
            <person name="Sun Y."/>
            <person name="Hu J."/>
            <person name="Fu X."/>
            <person name="Schnable P.S."/>
            <person name="Li F."/>
            <person name="Zhang H."/>
            <person name="Feng B."/>
            <person name="Zhu X."/>
            <person name="Liu R."/>
            <person name="Schnable J.C."/>
            <person name="Zhu J.-K."/>
            <person name="Zhang H."/>
        </authorList>
    </citation>
    <scope>NUCLEOTIDE SEQUENCE [LARGE SCALE GENOMIC DNA]</scope>
</reference>
<comment type="caution">
    <text evidence="2">The sequence shown here is derived from an EMBL/GenBank/DDBJ whole genome shotgun (WGS) entry which is preliminary data.</text>
</comment>
<sequence>MAAENYWRYADARQQQQAMVAAAAAAAGMAPAATVTAAQTIGGAAAGMNPQAAAAAMAQQAAAPPLKRARPDFGDVSGGQDMTGYYPRETDRAGYHSLRENEAIGASYDRYLRNGVQTELFILYA</sequence>
<evidence type="ECO:0000313" key="3">
    <source>
        <dbReference type="Proteomes" id="UP000275267"/>
    </source>
</evidence>
<evidence type="ECO:0000256" key="1">
    <source>
        <dbReference type="SAM" id="MobiDB-lite"/>
    </source>
</evidence>
<evidence type="ECO:0000313" key="2">
    <source>
        <dbReference type="EMBL" id="RLM60469.1"/>
    </source>
</evidence>
<dbReference type="STRING" id="4540.A0A3L6PMP0"/>
<name>A0A3L6PMP0_PANMI</name>
<feature type="region of interest" description="Disordered" evidence="1">
    <location>
        <begin position="66"/>
        <end position="89"/>
    </location>
</feature>
<dbReference type="Proteomes" id="UP000275267">
    <property type="component" value="Unassembled WGS sequence"/>
</dbReference>
<protein>
    <submittedName>
        <fullName evidence="2">Uncharacterized protein</fullName>
    </submittedName>
</protein>